<evidence type="ECO:0000256" key="1">
    <source>
        <dbReference type="ARBA" id="ARBA00022679"/>
    </source>
</evidence>
<dbReference type="RefSeq" id="WP_338102263.1">
    <property type="nucleotide sequence ID" value="NZ_CP131060.1"/>
</dbReference>
<keyword evidence="5" id="KW-1185">Reference proteome</keyword>
<dbReference type="SUPFAM" id="SSF142338">
    <property type="entry name" value="CofD-like"/>
    <property type="match status" value="1"/>
</dbReference>
<dbReference type="PANTHER" id="PTHR43007">
    <property type="entry name" value="2-PHOSPHO-L-LACTATE TRANSFERASE"/>
    <property type="match status" value="1"/>
</dbReference>
<dbReference type="InterPro" id="IPR010115">
    <property type="entry name" value="FbiA/CofD"/>
</dbReference>
<dbReference type="AlphaFoldDB" id="A0AA96VCW2"/>
<dbReference type="InterPro" id="IPR002882">
    <property type="entry name" value="CofD"/>
</dbReference>
<proteinExistence type="inferred from homology"/>
<dbReference type="GO" id="GO:0052645">
    <property type="term" value="P:F420-0 metabolic process"/>
    <property type="evidence" value="ECO:0007669"/>
    <property type="project" value="UniProtKB-UniRule"/>
</dbReference>
<evidence type="ECO:0000313" key="4">
    <source>
        <dbReference type="EMBL" id="WNY25921.1"/>
    </source>
</evidence>
<dbReference type="Gene3D" id="1.10.8.240">
    <property type="entry name" value="CofD-like domain"/>
    <property type="match status" value="1"/>
</dbReference>
<dbReference type="PANTHER" id="PTHR43007:SF1">
    <property type="entry name" value="2-PHOSPHO-L-LACTATE TRANSFERASE"/>
    <property type="match status" value="1"/>
</dbReference>
<feature type="binding site" evidence="3">
    <location>
        <position position="48"/>
    </location>
    <ligand>
        <name>7,8-didemethyl-8-hydroxy-5-deazariboflavin</name>
        <dbReference type="ChEBI" id="CHEBI:59904"/>
    </ligand>
</feature>
<reference evidence="4 5" key="1">
    <citation type="submission" date="2023-07" db="EMBL/GenBank/DDBJ databases">
        <title>Closed genoem sequence of Methanosarcinaceae archaeon Ac7.</title>
        <authorList>
            <person name="Poehlein A."/>
            <person name="Protasov E."/>
            <person name="Platt K."/>
            <person name="Reeh H."/>
            <person name="Daniel R."/>
            <person name="Brune A."/>
        </authorList>
    </citation>
    <scope>NUCLEOTIDE SEQUENCE [LARGE SCALE GENOMIC DNA]</scope>
    <source>
        <strain evidence="4 5">Ac7</strain>
    </source>
</reference>
<comment type="caution">
    <text evidence="3">Lacks conserved residue(s) required for the propagation of feature annotation.</text>
</comment>
<name>A0AA96VCW2_9EURY</name>
<dbReference type="NCBIfam" id="TIGR01819">
    <property type="entry name" value="F420_cofD"/>
    <property type="match status" value="1"/>
</dbReference>
<gene>
    <name evidence="4" type="primary">fbiA</name>
    <name evidence="3" type="synonym">cofD</name>
    <name evidence="4" type="ORF">MsAc7_14870</name>
</gene>
<evidence type="ECO:0000256" key="2">
    <source>
        <dbReference type="ARBA" id="ARBA00022842"/>
    </source>
</evidence>
<dbReference type="HAMAP" id="MF_01257">
    <property type="entry name" value="CofD"/>
    <property type="match status" value="1"/>
</dbReference>
<dbReference type="Proteomes" id="UP001303587">
    <property type="component" value="Chromosome"/>
</dbReference>
<organism evidence="4 5">
    <name type="scientific">Methanolapillus millepedarum</name>
    <dbReference type="NCBI Taxonomy" id="3028296"/>
    <lineage>
        <taxon>Archaea</taxon>
        <taxon>Methanobacteriati</taxon>
        <taxon>Methanobacteriota</taxon>
        <taxon>Stenosarchaea group</taxon>
        <taxon>Methanomicrobia</taxon>
        <taxon>Methanosarcinales</taxon>
        <taxon>Methanosarcinaceae</taxon>
        <taxon>Methanolapillus</taxon>
    </lineage>
</organism>
<dbReference type="GeneID" id="89230583"/>
<sequence>MIILSGGTGTPKLIDGLRAHLSDDEITVIVNTGEDIWISETFVSPDIDTVLYLFSGDLDKTRWWGMIDETYTTYNQMKKMGKTELLMLGDRDRATNLIRTNLLKTKSLTEATVCVAEMLGVSANIIPMSDEIITSRIKTPDGELHFQEFWVGKKGAPEVLSFYYEGIENAKISKKALEALKKEDCVIIGPSNPMTSIGPILALPEMREILKNKKVIAVSPIIGTEPVSGPAGKLMASIGMDVTSKSVAEFYRDVVDVFVYDIRDTVIDPAEIENMGILPVAFDTLMTDFEKREKLAGKVLELFKLI</sequence>
<keyword evidence="1 3" id="KW-0808">Transferase</keyword>
<evidence type="ECO:0000256" key="3">
    <source>
        <dbReference type="HAMAP-Rule" id="MF_01257"/>
    </source>
</evidence>
<comment type="pathway">
    <text evidence="3">Cofactor biosynthesis; coenzyme F420 biosynthesis.</text>
</comment>
<dbReference type="EC" id="2.7.8.28" evidence="3"/>
<comment type="similarity">
    <text evidence="3">Belongs to the CofD family.</text>
</comment>
<comment type="catalytic activity">
    <reaction evidence="3">
        <text>(2S)-lactyl-2-diphospho-5'-guanosine + 7,8-didemethyl-8-hydroxy-5-deazariboflavin = oxidized coenzyme F420-0 + GMP + H(+)</text>
        <dbReference type="Rhea" id="RHEA:63444"/>
        <dbReference type="ChEBI" id="CHEBI:15378"/>
        <dbReference type="ChEBI" id="CHEBI:58115"/>
        <dbReference type="ChEBI" id="CHEBI:59435"/>
        <dbReference type="ChEBI" id="CHEBI:59904"/>
        <dbReference type="ChEBI" id="CHEBI:59907"/>
        <dbReference type="EC" id="2.7.8.28"/>
    </reaction>
</comment>
<dbReference type="GO" id="GO:0000287">
    <property type="term" value="F:magnesium ion binding"/>
    <property type="evidence" value="ECO:0007669"/>
    <property type="project" value="InterPro"/>
</dbReference>
<comment type="function">
    <text evidence="3">Catalyzes the transfer of the 2-phospholactate moiety from (2S)-lactyl-2-diphospho-5'-guanosine to 7,8-didemethyl-8-hydroxy-5-deazariboflavin (FO) with the formation of oxidized coenzyme F420-0 and GMP.</text>
</comment>
<dbReference type="Gene3D" id="3.40.50.10680">
    <property type="entry name" value="CofD-like domains"/>
    <property type="match status" value="1"/>
</dbReference>
<dbReference type="CDD" id="cd07186">
    <property type="entry name" value="CofD_like"/>
    <property type="match status" value="1"/>
</dbReference>
<dbReference type="GO" id="GO:0043743">
    <property type="term" value="F:LPPG:FO 2-phospho-L-lactate transferase activity"/>
    <property type="evidence" value="ECO:0007669"/>
    <property type="project" value="UniProtKB-EC"/>
</dbReference>
<comment type="subunit">
    <text evidence="3">Homodimer.</text>
</comment>
<dbReference type="EMBL" id="CP131060">
    <property type="protein sequence ID" value="WNY25921.1"/>
    <property type="molecule type" value="Genomic_DNA"/>
</dbReference>
<evidence type="ECO:0000313" key="5">
    <source>
        <dbReference type="Proteomes" id="UP001303587"/>
    </source>
</evidence>
<accession>A0AA96VCW2</accession>
<protein>
    <recommendedName>
        <fullName evidence="3">2-phospho-L-lactate transferase</fullName>
        <ecNumber evidence="3">2.7.8.28</ecNumber>
    </recommendedName>
    <alternativeName>
        <fullName evidence="3">EPPG:FO PEP transferase</fullName>
    </alternativeName>
</protein>
<keyword evidence="2 3" id="KW-0460">Magnesium</keyword>
<dbReference type="Pfam" id="PF01933">
    <property type="entry name" value="CofD"/>
    <property type="match status" value="1"/>
</dbReference>
<comment type="cofactor">
    <cofactor evidence="3">
        <name>Mg(2+)</name>
        <dbReference type="ChEBI" id="CHEBI:18420"/>
    </cofactor>
</comment>
<dbReference type="InterPro" id="IPR038136">
    <property type="entry name" value="CofD-like_dom_sf"/>
</dbReference>